<dbReference type="Proteomes" id="UP001626550">
    <property type="component" value="Unassembled WGS sequence"/>
</dbReference>
<dbReference type="Pfam" id="PF01702">
    <property type="entry name" value="TGT"/>
    <property type="match status" value="1"/>
</dbReference>
<dbReference type="InterPro" id="IPR002616">
    <property type="entry name" value="tRNA_ribo_trans-like"/>
</dbReference>
<dbReference type="EMBL" id="JBJKFK010000180">
    <property type="protein sequence ID" value="KAL3319002.1"/>
    <property type="molecule type" value="Genomic_DNA"/>
</dbReference>
<evidence type="ECO:0000313" key="3">
    <source>
        <dbReference type="Proteomes" id="UP001626550"/>
    </source>
</evidence>
<dbReference type="PANTHER" id="PTHR46064:SF1">
    <property type="entry name" value="QUEUINE TRNA-RIBOSYLTRANSFERASE ACCESSORY SUBUNIT 2"/>
    <property type="match status" value="1"/>
</dbReference>
<dbReference type="PANTHER" id="PTHR46064">
    <property type="entry name" value="QUEUINE TRNA-RIBOSYLTRANSFERASE ACCESSORY SUBUNIT 2"/>
    <property type="match status" value="1"/>
</dbReference>
<organism evidence="2 3">
    <name type="scientific">Cichlidogyrus casuarinus</name>
    <dbReference type="NCBI Taxonomy" id="1844966"/>
    <lineage>
        <taxon>Eukaryota</taxon>
        <taxon>Metazoa</taxon>
        <taxon>Spiralia</taxon>
        <taxon>Lophotrochozoa</taxon>
        <taxon>Platyhelminthes</taxon>
        <taxon>Monogenea</taxon>
        <taxon>Monopisthocotylea</taxon>
        <taxon>Dactylogyridea</taxon>
        <taxon>Ancyrocephalidae</taxon>
        <taxon>Cichlidogyrus</taxon>
    </lineage>
</organism>
<comment type="caution">
    <text evidence="2">The sequence shown here is derived from an EMBL/GenBank/DDBJ whole genome shotgun (WGS) entry which is preliminary data.</text>
</comment>
<dbReference type="NCBIfam" id="TIGR00449">
    <property type="entry name" value="tgt_general"/>
    <property type="match status" value="1"/>
</dbReference>
<keyword evidence="3" id="KW-1185">Reference proteome</keyword>
<dbReference type="Gene3D" id="3.20.20.105">
    <property type="entry name" value="Queuine tRNA-ribosyltransferase-like"/>
    <property type="match status" value="1"/>
</dbReference>
<accession>A0ABD2QI58</accession>
<protein>
    <submittedName>
        <fullName evidence="2">Queuine tRNA-ribosyltransferase subunit qtrtd1</fullName>
    </submittedName>
</protein>
<proteinExistence type="predicted"/>
<dbReference type="InterPro" id="IPR036511">
    <property type="entry name" value="TGT-like_sf"/>
</dbReference>
<evidence type="ECO:0000313" key="2">
    <source>
        <dbReference type="EMBL" id="KAL3319002.1"/>
    </source>
</evidence>
<feature type="domain" description="tRNA-guanine(15) transglycosylase-like" evidence="1">
    <location>
        <begin position="22"/>
        <end position="286"/>
    </location>
</feature>
<dbReference type="AlphaFoldDB" id="A0ABD2QI58"/>
<name>A0ABD2QI58_9PLAT</name>
<dbReference type="SUPFAM" id="SSF51713">
    <property type="entry name" value="tRNA-guanine transglycosylase"/>
    <property type="match status" value="1"/>
</dbReference>
<evidence type="ECO:0000259" key="1">
    <source>
        <dbReference type="Pfam" id="PF01702"/>
    </source>
</evidence>
<reference evidence="2 3" key="1">
    <citation type="submission" date="2024-11" db="EMBL/GenBank/DDBJ databases">
        <title>Adaptive evolution of stress response genes in parasites aligns with host niche diversity.</title>
        <authorList>
            <person name="Hahn C."/>
            <person name="Resl P."/>
        </authorList>
    </citation>
    <scope>NUCLEOTIDE SEQUENCE [LARGE SCALE GENOMIC DNA]</scope>
    <source>
        <strain evidence="2">EGGRZ-B1_66</strain>
        <tissue evidence="2">Body</tissue>
    </source>
</reference>
<gene>
    <name evidence="2" type="primary">QTRTD1</name>
    <name evidence="2" type="ORF">Ciccas_002325</name>
</gene>
<sequence length="321" mass="36625">MALVMFQNDPIDDCNSSVYSLDSVSVWATGGRRQVTINDYISLTELSCCQIVQTPVDNETKKSEKEALSRKRNQKAVLRCEKFLQNFLKFQPKNVLTLASIGGGNLVDARIQCTKTLDLSTSIGVALDGFHFCESNSETVFPVVRETIDHIPDTMLCFLNNVYQPGDILKAVAIGVDLFDGSVAYRLSRSGIAWLYDKEKAIKTLHFPNDDQFYSDDQSFNDPLQKGCTCHTCTNYNKAYVNHLHSVQEMLAQTLLMLHNSHQLYRFMQDVRESIKNEHFHSFYEIHKNDYFCIDQLRIDLSGEQPPLKRKNDKAIQNSDE</sequence>
<dbReference type="InterPro" id="IPR050852">
    <property type="entry name" value="Queuine_tRNA-ribosyltrfase"/>
</dbReference>